<reference evidence="2 3" key="1">
    <citation type="submission" date="2024-01" db="EMBL/GenBank/DDBJ databases">
        <title>Comparative genomics of Cryptococcus and Kwoniella reveals pathogenesis evolution and contrasting modes of karyotype evolution via chromosome fusion or intercentromeric recombination.</title>
        <authorList>
            <person name="Coelho M.A."/>
            <person name="David-Palma M."/>
            <person name="Shea T."/>
            <person name="Bowers K."/>
            <person name="McGinley-Smith S."/>
            <person name="Mohammad A.W."/>
            <person name="Gnirke A."/>
            <person name="Yurkov A.M."/>
            <person name="Nowrousian M."/>
            <person name="Sun S."/>
            <person name="Cuomo C.A."/>
            <person name="Heitman J."/>
        </authorList>
    </citation>
    <scope>NUCLEOTIDE SEQUENCE [LARGE SCALE GENOMIC DNA]</scope>
    <source>
        <strain evidence="2 3">PYCC6329</strain>
    </source>
</reference>
<name>A0AAX4KQF8_9TREE</name>
<proteinExistence type="predicted"/>
<feature type="region of interest" description="Disordered" evidence="1">
    <location>
        <begin position="140"/>
        <end position="187"/>
    </location>
</feature>
<dbReference type="Proteomes" id="UP001358614">
    <property type="component" value="Chromosome 1"/>
</dbReference>
<feature type="compositionally biased region" description="Polar residues" evidence="1">
    <location>
        <begin position="103"/>
        <end position="117"/>
    </location>
</feature>
<feature type="region of interest" description="Disordered" evidence="1">
    <location>
        <begin position="94"/>
        <end position="117"/>
    </location>
</feature>
<organism evidence="2 3">
    <name type="scientific">Kwoniella europaea PYCC6329</name>
    <dbReference type="NCBI Taxonomy" id="1423913"/>
    <lineage>
        <taxon>Eukaryota</taxon>
        <taxon>Fungi</taxon>
        <taxon>Dikarya</taxon>
        <taxon>Basidiomycota</taxon>
        <taxon>Agaricomycotina</taxon>
        <taxon>Tremellomycetes</taxon>
        <taxon>Tremellales</taxon>
        <taxon>Cryptococcaceae</taxon>
        <taxon>Kwoniella</taxon>
    </lineage>
</organism>
<evidence type="ECO:0000256" key="1">
    <source>
        <dbReference type="SAM" id="MobiDB-lite"/>
    </source>
</evidence>
<evidence type="ECO:0000313" key="2">
    <source>
        <dbReference type="EMBL" id="WWD07583.1"/>
    </source>
</evidence>
<sequence length="289" mass="32885">MSNVSTRPSWTAADRIIDDLNLTFEFGDGPCLRLTTSSSVTTHTDFRASCYSDDCGQDNFRPSLTPSLDVNAILRNSIRVSEAVAIPFQNVNTINDSTEDTKSASTESKQSGSRCGTRSFISNMYRRVGNHFSRKDLSVEYSEEDVNRSPQSFSPSKTIRKKYLGHRPDSLSETSLRQLRGDPSIPSELEDLRRTLRQQTSTYQSHHYPGTLLVPEDVASTKQATNYHGEYLRRKREPRNYSERSLPEIPTTPHALEYLQEIDDKLLKFQKKSDSSFATFEYAQHFNAF</sequence>
<dbReference type="GeneID" id="91104485"/>
<feature type="compositionally biased region" description="Polar residues" evidence="1">
    <location>
        <begin position="148"/>
        <end position="157"/>
    </location>
</feature>
<evidence type="ECO:0000313" key="3">
    <source>
        <dbReference type="Proteomes" id="UP001358614"/>
    </source>
</evidence>
<gene>
    <name evidence="2" type="ORF">V865_005684</name>
</gene>
<accession>A0AAX4KQF8</accession>
<protein>
    <submittedName>
        <fullName evidence="2">Uncharacterized protein</fullName>
    </submittedName>
</protein>
<dbReference type="KEGG" id="ker:91104485"/>
<dbReference type="RefSeq" id="XP_066085550.1">
    <property type="nucleotide sequence ID" value="XM_066229453.1"/>
</dbReference>
<dbReference type="AlphaFoldDB" id="A0AAX4KQF8"/>
<keyword evidence="3" id="KW-1185">Reference proteome</keyword>
<dbReference type="EMBL" id="CP144089">
    <property type="protein sequence ID" value="WWD07583.1"/>
    <property type="molecule type" value="Genomic_DNA"/>
</dbReference>